<evidence type="ECO:0000313" key="2">
    <source>
        <dbReference type="EMBL" id="CAD7282698.1"/>
    </source>
</evidence>
<sequence length="131" mass="14518">MDVEVNRGKSGEPEVQEISSSYTVDVTYQPEITTNGTEYVERVSPQSSSGHGRALEQSGEPEVQEISSSYTVDVTYQPEITTNGTEYVERVSPQSSSGLPARELVSRTQKQHTTQQVVVRRWPFSEGPLLP</sequence>
<proteinExistence type="predicted"/>
<feature type="region of interest" description="Disordered" evidence="1">
    <location>
        <begin position="83"/>
        <end position="116"/>
    </location>
</feature>
<keyword evidence="3" id="KW-1185">Reference proteome</keyword>
<dbReference type="EMBL" id="CAJPEX010004190">
    <property type="protein sequence ID" value="CAG0922850.1"/>
    <property type="molecule type" value="Genomic_DNA"/>
</dbReference>
<dbReference type="EMBL" id="OA886227">
    <property type="protein sequence ID" value="CAD7282698.1"/>
    <property type="molecule type" value="Genomic_DNA"/>
</dbReference>
<dbReference type="AlphaFoldDB" id="A0A7R9GIV3"/>
<gene>
    <name evidence="2" type="ORF">NMOB1V02_LOCUS10319</name>
</gene>
<organism evidence="2">
    <name type="scientific">Notodromas monacha</name>
    <dbReference type="NCBI Taxonomy" id="399045"/>
    <lineage>
        <taxon>Eukaryota</taxon>
        <taxon>Metazoa</taxon>
        <taxon>Ecdysozoa</taxon>
        <taxon>Arthropoda</taxon>
        <taxon>Crustacea</taxon>
        <taxon>Oligostraca</taxon>
        <taxon>Ostracoda</taxon>
        <taxon>Podocopa</taxon>
        <taxon>Podocopida</taxon>
        <taxon>Cypridocopina</taxon>
        <taxon>Cypridoidea</taxon>
        <taxon>Cyprididae</taxon>
        <taxon>Notodromas</taxon>
    </lineage>
</organism>
<feature type="compositionally biased region" description="Polar residues" evidence="1">
    <location>
        <begin position="17"/>
        <end position="37"/>
    </location>
</feature>
<evidence type="ECO:0000313" key="3">
    <source>
        <dbReference type="Proteomes" id="UP000678499"/>
    </source>
</evidence>
<feature type="compositionally biased region" description="Low complexity" evidence="1">
    <location>
        <begin position="107"/>
        <end position="116"/>
    </location>
</feature>
<protein>
    <submittedName>
        <fullName evidence="2">Uncharacterized protein</fullName>
    </submittedName>
</protein>
<feature type="region of interest" description="Disordered" evidence="1">
    <location>
        <begin position="1"/>
        <end position="70"/>
    </location>
</feature>
<evidence type="ECO:0000256" key="1">
    <source>
        <dbReference type="SAM" id="MobiDB-lite"/>
    </source>
</evidence>
<dbReference type="Proteomes" id="UP000678499">
    <property type="component" value="Unassembled WGS sequence"/>
</dbReference>
<reference evidence="2" key="1">
    <citation type="submission" date="2020-11" db="EMBL/GenBank/DDBJ databases">
        <authorList>
            <person name="Tran Van P."/>
        </authorList>
    </citation>
    <scope>NUCLEOTIDE SEQUENCE</scope>
</reference>
<feature type="compositionally biased region" description="Basic and acidic residues" evidence="1">
    <location>
        <begin position="1"/>
        <end position="12"/>
    </location>
</feature>
<accession>A0A7R9GIV3</accession>
<name>A0A7R9GIV3_9CRUS</name>